<reference evidence="2" key="1">
    <citation type="submission" date="2023-05" db="EMBL/GenBank/DDBJ databases">
        <title>Nepenthes gracilis genome sequencing.</title>
        <authorList>
            <person name="Fukushima K."/>
        </authorList>
    </citation>
    <scope>NUCLEOTIDE SEQUENCE</scope>
    <source>
        <strain evidence="2">SING2019-196</strain>
    </source>
</reference>
<evidence type="ECO:0000313" key="2">
    <source>
        <dbReference type="EMBL" id="GMH17505.1"/>
    </source>
</evidence>
<evidence type="ECO:0000256" key="1">
    <source>
        <dbReference type="SAM" id="MobiDB-lite"/>
    </source>
</evidence>
<organism evidence="2 3">
    <name type="scientific">Nepenthes gracilis</name>
    <name type="common">Slender pitcher plant</name>
    <dbReference type="NCBI Taxonomy" id="150966"/>
    <lineage>
        <taxon>Eukaryota</taxon>
        <taxon>Viridiplantae</taxon>
        <taxon>Streptophyta</taxon>
        <taxon>Embryophyta</taxon>
        <taxon>Tracheophyta</taxon>
        <taxon>Spermatophyta</taxon>
        <taxon>Magnoliopsida</taxon>
        <taxon>eudicotyledons</taxon>
        <taxon>Gunneridae</taxon>
        <taxon>Pentapetalae</taxon>
        <taxon>Caryophyllales</taxon>
        <taxon>Nepenthaceae</taxon>
        <taxon>Nepenthes</taxon>
    </lineage>
</organism>
<protein>
    <submittedName>
        <fullName evidence="2">Uncharacterized protein</fullName>
    </submittedName>
</protein>
<dbReference type="EMBL" id="BSYO01000018">
    <property type="protein sequence ID" value="GMH17505.1"/>
    <property type="molecule type" value="Genomic_DNA"/>
</dbReference>
<feature type="compositionally biased region" description="Basic and acidic residues" evidence="1">
    <location>
        <begin position="130"/>
        <end position="145"/>
    </location>
</feature>
<dbReference type="Proteomes" id="UP001279734">
    <property type="component" value="Unassembled WGS sequence"/>
</dbReference>
<gene>
    <name evidence="2" type="ORF">Nepgr_019346</name>
</gene>
<feature type="compositionally biased region" description="Low complexity" evidence="1">
    <location>
        <begin position="95"/>
        <end position="106"/>
    </location>
</feature>
<proteinExistence type="predicted"/>
<name>A0AAD3XV51_NEPGR</name>
<dbReference type="AlphaFoldDB" id="A0AAD3XV51"/>
<evidence type="ECO:0000313" key="3">
    <source>
        <dbReference type="Proteomes" id="UP001279734"/>
    </source>
</evidence>
<sequence length="158" mass="17386">MMARGRSTGVSRRWWRLVVRRWRCSVRSHQSRRWLLTAFAKWAASVVDSDSWVAVGGASGGRGRNDGSEIVGCAREREPSGVEVARKSGSRPCNGAVPGRVVPKRPVVADKRPAMERGNVSQAGNGRQRSCAEERERTAARREKGSIGALRDIIFSDL</sequence>
<feature type="compositionally biased region" description="Polar residues" evidence="1">
    <location>
        <begin position="119"/>
        <end position="128"/>
    </location>
</feature>
<accession>A0AAD3XV51</accession>
<comment type="caution">
    <text evidence="2">The sequence shown here is derived from an EMBL/GenBank/DDBJ whole genome shotgun (WGS) entry which is preliminary data.</text>
</comment>
<keyword evidence="3" id="KW-1185">Reference proteome</keyword>
<feature type="region of interest" description="Disordered" evidence="1">
    <location>
        <begin position="81"/>
        <end position="146"/>
    </location>
</feature>